<feature type="region of interest" description="Disordered" evidence="1">
    <location>
        <begin position="1"/>
        <end position="27"/>
    </location>
</feature>
<dbReference type="InterPro" id="IPR019410">
    <property type="entry name" value="Methyltransf_16"/>
</dbReference>
<evidence type="ECO:0000313" key="5">
    <source>
        <dbReference type="Proteomes" id="UP001152797"/>
    </source>
</evidence>
<accession>A0A9P1G4J6</accession>
<dbReference type="EMBL" id="CAMXCT020002358">
    <property type="protein sequence ID" value="CAL1150970.1"/>
    <property type="molecule type" value="Genomic_DNA"/>
</dbReference>
<sequence>MSQRSVRLELEGNKKGPERDKNGKLIVPSTTSPSHHLFFRWDEPGEADRADDGAPVFLCEIPIAQRTLQLVRQLPYGSSFSDWGPMVAICDYVMEVHRQLLRSGKRVVELGCGVGLPALVCASMGARVLATDLPSALQDLEKNGAANGWPQKIWRVVGGGSEGVPVSKERGGKIEKERLSQGALVEELELKQDMNLMYYRRMTGTGPKEGWVQLVRPNGIKPLLIKTELRPPRRKAQGKDMGNGSLIVTSLRWNGDEALKLMSRADELEDAAEALQLEHSKVVPEQPKLRSDDFIMLPGTIVRPEGFPKLADLVICSDCVCEPAYGETWEQLVEVLEKILAPDGSVLISLRRRSHDGIENFVMRLGRNLRFQRYRYRKSDPANADGVDLICASWPSKNEQFEQSVDSPRNPRESQYALRAESFELLPGSLENLDESCPPFEGRKFLKK</sequence>
<organism evidence="2">
    <name type="scientific">Cladocopium goreaui</name>
    <dbReference type="NCBI Taxonomy" id="2562237"/>
    <lineage>
        <taxon>Eukaryota</taxon>
        <taxon>Sar</taxon>
        <taxon>Alveolata</taxon>
        <taxon>Dinophyceae</taxon>
        <taxon>Suessiales</taxon>
        <taxon>Symbiodiniaceae</taxon>
        <taxon>Cladocopium</taxon>
    </lineage>
</organism>
<feature type="compositionally biased region" description="Basic and acidic residues" evidence="1">
    <location>
        <begin position="1"/>
        <end position="23"/>
    </location>
</feature>
<dbReference type="EMBL" id="CAMXCT010002358">
    <property type="protein sequence ID" value="CAI3997595.1"/>
    <property type="molecule type" value="Genomic_DNA"/>
</dbReference>
<reference evidence="3" key="2">
    <citation type="submission" date="2024-04" db="EMBL/GenBank/DDBJ databases">
        <authorList>
            <person name="Chen Y."/>
            <person name="Shah S."/>
            <person name="Dougan E. K."/>
            <person name="Thang M."/>
            <person name="Chan C."/>
        </authorList>
    </citation>
    <scope>NUCLEOTIDE SEQUENCE [LARGE SCALE GENOMIC DNA]</scope>
</reference>
<keyword evidence="5" id="KW-1185">Reference proteome</keyword>
<dbReference type="InterPro" id="IPR029063">
    <property type="entry name" value="SAM-dependent_MTases_sf"/>
</dbReference>
<evidence type="ECO:0000313" key="2">
    <source>
        <dbReference type="EMBL" id="CAI3997595.1"/>
    </source>
</evidence>
<proteinExistence type="predicted"/>
<comment type="caution">
    <text evidence="2">The sequence shown here is derived from an EMBL/GenBank/DDBJ whole genome shotgun (WGS) entry which is preliminary data.</text>
</comment>
<dbReference type="EMBL" id="CAMXCT030002358">
    <property type="protein sequence ID" value="CAL4784907.1"/>
    <property type="molecule type" value="Genomic_DNA"/>
</dbReference>
<dbReference type="SUPFAM" id="SSF53335">
    <property type="entry name" value="S-adenosyl-L-methionine-dependent methyltransferases"/>
    <property type="match status" value="1"/>
</dbReference>
<dbReference type="AlphaFoldDB" id="A0A9P1G4J6"/>
<evidence type="ECO:0000313" key="4">
    <source>
        <dbReference type="EMBL" id="CAL4784907.1"/>
    </source>
</evidence>
<evidence type="ECO:0000256" key="1">
    <source>
        <dbReference type="SAM" id="MobiDB-lite"/>
    </source>
</evidence>
<protein>
    <submittedName>
        <fullName evidence="4">ADP-ribosylation factor-like protein 3</fullName>
    </submittedName>
</protein>
<dbReference type="OrthoDB" id="413520at2759"/>
<dbReference type="Proteomes" id="UP001152797">
    <property type="component" value="Unassembled WGS sequence"/>
</dbReference>
<dbReference type="Gene3D" id="3.40.50.150">
    <property type="entry name" value="Vaccinia Virus protein VP39"/>
    <property type="match status" value="1"/>
</dbReference>
<dbReference type="Pfam" id="PF10294">
    <property type="entry name" value="Methyltransf_16"/>
    <property type="match status" value="1"/>
</dbReference>
<reference evidence="2" key="1">
    <citation type="submission" date="2022-10" db="EMBL/GenBank/DDBJ databases">
        <authorList>
            <person name="Chen Y."/>
            <person name="Dougan E. K."/>
            <person name="Chan C."/>
            <person name="Rhodes N."/>
            <person name="Thang M."/>
        </authorList>
    </citation>
    <scope>NUCLEOTIDE SEQUENCE</scope>
</reference>
<name>A0A9P1G4J6_9DINO</name>
<dbReference type="PANTHER" id="PTHR14614">
    <property type="entry name" value="HEPATOCELLULAR CARCINOMA-ASSOCIATED ANTIGEN"/>
    <property type="match status" value="1"/>
</dbReference>
<gene>
    <name evidence="2" type="ORF">C1SCF055_LOCUS23965</name>
</gene>
<evidence type="ECO:0000313" key="3">
    <source>
        <dbReference type="EMBL" id="CAL1150970.1"/>
    </source>
</evidence>